<evidence type="ECO:0000256" key="3">
    <source>
        <dbReference type="SAM" id="SignalP"/>
    </source>
</evidence>
<dbReference type="InterPro" id="IPR050282">
    <property type="entry name" value="Cycloisomerase_2"/>
</dbReference>
<protein>
    <recommendedName>
        <fullName evidence="6">6-phosphogluconolactonase</fullName>
    </recommendedName>
</protein>
<dbReference type="EMBL" id="LSNE01000007">
    <property type="protein sequence ID" value="KXI28124.1"/>
    <property type="molecule type" value="Genomic_DNA"/>
</dbReference>
<dbReference type="InterPro" id="IPR015943">
    <property type="entry name" value="WD40/YVTN_repeat-like_dom_sf"/>
</dbReference>
<dbReference type="PROSITE" id="PS51257">
    <property type="entry name" value="PROKAR_LIPOPROTEIN"/>
    <property type="match status" value="1"/>
</dbReference>
<keyword evidence="5" id="KW-1185">Reference proteome</keyword>
<dbReference type="InterPro" id="IPR011048">
    <property type="entry name" value="Haem_d1_sf"/>
</dbReference>
<keyword evidence="2" id="KW-0313">Glucose metabolism</keyword>
<dbReference type="GO" id="GO:0017057">
    <property type="term" value="F:6-phosphogluconolactonase activity"/>
    <property type="evidence" value="ECO:0007669"/>
    <property type="project" value="TreeGrafter"/>
</dbReference>
<sequence>MHFSKKLRSASYLLLAILSGLLSACDKTPVNPETKMSEFIVGSYAKENEPSIYRIQLDPQSGALSGLTTLANTVNPSYLALSADNQTIFAVNETEKGGVSVFNWQDKHNALSLASKLSDLGDNPCHISISPDGTMLTVANYSSGDIRLFKIEGISSQETSLREFARHQSQGQGAHERQEAPHMHWVDWSPDGKFIYSVDLGLDEVKVYELDGEALLRAKVAFKLQAGDGPRHMIFSVKQGFAYIVNELSNALVVVQQDSSTGELTEVQRLSALTEEFTGESYVSAVKLSPAEDFLYVANRGSNSISVFAIVAKGKLEFLQDYTTAGNWPRDFVISNDGEFLLVANQLSSEITVLKRDNKSGLLSSTDSKIAISQPTYISQL</sequence>
<dbReference type="InterPro" id="IPR019405">
    <property type="entry name" value="Lactonase_7-beta_prop"/>
</dbReference>
<accession>A0A135ZYT5</accession>
<keyword evidence="3" id="KW-0732">Signal</keyword>
<dbReference type="PANTHER" id="PTHR30344">
    <property type="entry name" value="6-PHOSPHOGLUCONOLACTONASE-RELATED"/>
    <property type="match status" value="1"/>
</dbReference>
<feature type="chain" id="PRO_5007469240" description="6-phosphogluconolactonase" evidence="3">
    <location>
        <begin position="25"/>
        <end position="381"/>
    </location>
</feature>
<name>A0A135ZYT5_9ALTE</name>
<dbReference type="AlphaFoldDB" id="A0A135ZYT5"/>
<comment type="caution">
    <text evidence="4">The sequence shown here is derived from an EMBL/GenBank/DDBJ whole genome shotgun (WGS) entry which is preliminary data.</text>
</comment>
<evidence type="ECO:0000256" key="2">
    <source>
        <dbReference type="ARBA" id="ARBA00022526"/>
    </source>
</evidence>
<dbReference type="RefSeq" id="WP_068378138.1">
    <property type="nucleotide sequence ID" value="NZ_LSNE01000007.1"/>
</dbReference>
<dbReference type="Gene3D" id="2.130.10.10">
    <property type="entry name" value="YVTN repeat-like/Quinoprotein amine dehydrogenase"/>
    <property type="match status" value="1"/>
</dbReference>
<dbReference type="Pfam" id="PF10282">
    <property type="entry name" value="Lactonase"/>
    <property type="match status" value="1"/>
</dbReference>
<dbReference type="PANTHER" id="PTHR30344:SF1">
    <property type="entry name" value="6-PHOSPHOGLUCONOLACTONASE"/>
    <property type="match status" value="1"/>
</dbReference>
<dbReference type="Proteomes" id="UP000070299">
    <property type="component" value="Unassembled WGS sequence"/>
</dbReference>
<organism evidence="4 5">
    <name type="scientific">Paraglaciecola hydrolytica</name>
    <dbReference type="NCBI Taxonomy" id="1799789"/>
    <lineage>
        <taxon>Bacteria</taxon>
        <taxon>Pseudomonadati</taxon>
        <taxon>Pseudomonadota</taxon>
        <taxon>Gammaproteobacteria</taxon>
        <taxon>Alteromonadales</taxon>
        <taxon>Alteromonadaceae</taxon>
        <taxon>Paraglaciecola</taxon>
    </lineage>
</organism>
<gene>
    <name evidence="4" type="ORF">AX660_17210</name>
</gene>
<comment type="similarity">
    <text evidence="1">Belongs to the cycloisomerase 2 family.</text>
</comment>
<feature type="signal peptide" evidence="3">
    <location>
        <begin position="1"/>
        <end position="24"/>
    </location>
</feature>
<dbReference type="GO" id="GO:0005829">
    <property type="term" value="C:cytosol"/>
    <property type="evidence" value="ECO:0007669"/>
    <property type="project" value="TreeGrafter"/>
</dbReference>
<evidence type="ECO:0000256" key="1">
    <source>
        <dbReference type="ARBA" id="ARBA00005564"/>
    </source>
</evidence>
<reference evidence="5" key="1">
    <citation type="submission" date="2016-02" db="EMBL/GenBank/DDBJ databases">
        <authorList>
            <person name="Schultz-Johansen M."/>
            <person name="Glaring M.A."/>
            <person name="Bech P.K."/>
            <person name="Stougaard P."/>
        </authorList>
    </citation>
    <scope>NUCLEOTIDE SEQUENCE [LARGE SCALE GENOMIC DNA]</scope>
    <source>
        <strain evidence="5">S66</strain>
    </source>
</reference>
<evidence type="ECO:0000313" key="4">
    <source>
        <dbReference type="EMBL" id="KXI28124.1"/>
    </source>
</evidence>
<dbReference type="GO" id="GO:0006006">
    <property type="term" value="P:glucose metabolic process"/>
    <property type="evidence" value="ECO:0007669"/>
    <property type="project" value="UniProtKB-KW"/>
</dbReference>
<dbReference type="STRING" id="1799789.AX660_17210"/>
<proteinExistence type="inferred from homology"/>
<evidence type="ECO:0008006" key="6">
    <source>
        <dbReference type="Google" id="ProtNLM"/>
    </source>
</evidence>
<evidence type="ECO:0000313" key="5">
    <source>
        <dbReference type="Proteomes" id="UP000070299"/>
    </source>
</evidence>
<keyword evidence="2" id="KW-0119">Carbohydrate metabolism</keyword>
<dbReference type="OrthoDB" id="9790815at2"/>
<dbReference type="SUPFAM" id="SSF51004">
    <property type="entry name" value="C-terminal (heme d1) domain of cytochrome cd1-nitrite reductase"/>
    <property type="match status" value="1"/>
</dbReference>